<evidence type="ECO:0000313" key="1">
    <source>
        <dbReference type="EMBL" id="KKM92778.1"/>
    </source>
</evidence>
<dbReference type="AlphaFoldDB" id="A0A0F9LH57"/>
<sequence length="33" mass="4015">MNGTFTKQDLEKIKTDFEKQGRSYFCQNLRHYS</sequence>
<dbReference type="EMBL" id="LAZR01006351">
    <property type="protein sequence ID" value="KKM92778.1"/>
    <property type="molecule type" value="Genomic_DNA"/>
</dbReference>
<name>A0A0F9LH57_9ZZZZ</name>
<gene>
    <name evidence="1" type="ORF">LCGC14_1215190</name>
</gene>
<comment type="caution">
    <text evidence="1">The sequence shown here is derived from an EMBL/GenBank/DDBJ whole genome shotgun (WGS) entry which is preliminary data.</text>
</comment>
<accession>A0A0F9LH57</accession>
<proteinExistence type="predicted"/>
<feature type="non-terminal residue" evidence="1">
    <location>
        <position position="33"/>
    </location>
</feature>
<reference evidence="1" key="1">
    <citation type="journal article" date="2015" name="Nature">
        <title>Complex archaea that bridge the gap between prokaryotes and eukaryotes.</title>
        <authorList>
            <person name="Spang A."/>
            <person name="Saw J.H."/>
            <person name="Jorgensen S.L."/>
            <person name="Zaremba-Niedzwiedzka K."/>
            <person name="Martijn J."/>
            <person name="Lind A.E."/>
            <person name="van Eijk R."/>
            <person name="Schleper C."/>
            <person name="Guy L."/>
            <person name="Ettema T.J."/>
        </authorList>
    </citation>
    <scope>NUCLEOTIDE SEQUENCE</scope>
</reference>
<protein>
    <submittedName>
        <fullName evidence="1">Uncharacterized protein</fullName>
    </submittedName>
</protein>
<organism evidence="1">
    <name type="scientific">marine sediment metagenome</name>
    <dbReference type="NCBI Taxonomy" id="412755"/>
    <lineage>
        <taxon>unclassified sequences</taxon>
        <taxon>metagenomes</taxon>
        <taxon>ecological metagenomes</taxon>
    </lineage>
</organism>